<evidence type="ECO:0000256" key="2">
    <source>
        <dbReference type="ARBA" id="ARBA00006840"/>
    </source>
</evidence>
<reference evidence="7" key="1">
    <citation type="journal article" date="2021" name="Mol. Ecol. Resour.">
        <title>Apolygus lucorum genome provides insights into omnivorousness and mesophyll feeding.</title>
        <authorList>
            <person name="Liu Y."/>
            <person name="Liu H."/>
            <person name="Wang H."/>
            <person name="Huang T."/>
            <person name="Liu B."/>
            <person name="Yang B."/>
            <person name="Yin L."/>
            <person name="Li B."/>
            <person name="Zhang Y."/>
            <person name="Zhang S."/>
            <person name="Jiang F."/>
            <person name="Zhang X."/>
            <person name="Ren Y."/>
            <person name="Wang B."/>
            <person name="Wang S."/>
            <person name="Lu Y."/>
            <person name="Wu K."/>
            <person name="Fan W."/>
            <person name="Wang G."/>
        </authorList>
    </citation>
    <scope>NUCLEOTIDE SEQUENCE</scope>
    <source>
        <strain evidence="7">12Hb</strain>
    </source>
</reference>
<comment type="caution">
    <text evidence="7">The sequence shown here is derived from an EMBL/GenBank/DDBJ whole genome shotgun (WGS) entry which is preliminary data.</text>
</comment>
<proteinExistence type="inferred from homology"/>
<keyword evidence="4 6" id="KW-1133">Transmembrane helix</keyword>
<evidence type="ECO:0000256" key="6">
    <source>
        <dbReference type="RuleBase" id="RU361218"/>
    </source>
</evidence>
<dbReference type="Proteomes" id="UP000466442">
    <property type="component" value="Unassembled WGS sequence"/>
</dbReference>
<dbReference type="GO" id="GO:0005886">
    <property type="term" value="C:plasma membrane"/>
    <property type="evidence" value="ECO:0007669"/>
    <property type="project" value="TreeGrafter"/>
</dbReference>
<feature type="transmembrane region" description="Helical" evidence="6">
    <location>
        <begin position="98"/>
        <end position="123"/>
    </location>
</feature>
<dbReference type="OrthoDB" id="9993879at2759"/>
<gene>
    <name evidence="7" type="ORF">GE061_007323</name>
</gene>
<dbReference type="SUPFAM" id="SSF48652">
    <property type="entry name" value="Tetraspanin"/>
    <property type="match status" value="1"/>
</dbReference>
<dbReference type="Gene3D" id="1.10.1450.10">
    <property type="entry name" value="Tetraspanin"/>
    <property type="match status" value="1"/>
</dbReference>
<protein>
    <recommendedName>
        <fullName evidence="6">Tetraspanin</fullName>
    </recommendedName>
</protein>
<evidence type="ECO:0000256" key="3">
    <source>
        <dbReference type="ARBA" id="ARBA00022692"/>
    </source>
</evidence>
<dbReference type="PIRSF" id="PIRSF002419">
    <property type="entry name" value="Tetraspanin"/>
    <property type="match status" value="1"/>
</dbReference>
<organism evidence="7 8">
    <name type="scientific">Apolygus lucorum</name>
    <name type="common">Small green plant bug</name>
    <name type="synonym">Lygocoris lucorum</name>
    <dbReference type="NCBI Taxonomy" id="248454"/>
    <lineage>
        <taxon>Eukaryota</taxon>
        <taxon>Metazoa</taxon>
        <taxon>Ecdysozoa</taxon>
        <taxon>Arthropoda</taxon>
        <taxon>Hexapoda</taxon>
        <taxon>Insecta</taxon>
        <taxon>Pterygota</taxon>
        <taxon>Neoptera</taxon>
        <taxon>Paraneoptera</taxon>
        <taxon>Hemiptera</taxon>
        <taxon>Heteroptera</taxon>
        <taxon>Panheteroptera</taxon>
        <taxon>Cimicomorpha</taxon>
        <taxon>Miridae</taxon>
        <taxon>Mirini</taxon>
        <taxon>Apolygus</taxon>
    </lineage>
</organism>
<name>A0A8S9WRL2_APOLU</name>
<comment type="subcellular location">
    <subcellularLocation>
        <location evidence="1 6">Membrane</location>
        <topology evidence="1 6">Multi-pass membrane protein</topology>
    </subcellularLocation>
</comment>
<dbReference type="InterPro" id="IPR018499">
    <property type="entry name" value="Tetraspanin/Peripherin"/>
</dbReference>
<dbReference type="PANTHER" id="PTHR19282:SF544">
    <property type="entry name" value="TETRASPANIN"/>
    <property type="match status" value="1"/>
</dbReference>
<evidence type="ECO:0000313" key="8">
    <source>
        <dbReference type="Proteomes" id="UP000466442"/>
    </source>
</evidence>
<feature type="transmembrane region" description="Helical" evidence="6">
    <location>
        <begin position="27"/>
        <end position="51"/>
    </location>
</feature>
<keyword evidence="5 6" id="KW-0472">Membrane</keyword>
<dbReference type="InterPro" id="IPR000301">
    <property type="entry name" value="Tetraspanin_animals"/>
</dbReference>
<feature type="transmembrane region" description="Helical" evidence="6">
    <location>
        <begin position="63"/>
        <end position="86"/>
    </location>
</feature>
<dbReference type="EMBL" id="WIXP02000015">
    <property type="protein sequence ID" value="KAF6199297.1"/>
    <property type="molecule type" value="Genomic_DNA"/>
</dbReference>
<evidence type="ECO:0000256" key="4">
    <source>
        <dbReference type="ARBA" id="ARBA00022989"/>
    </source>
</evidence>
<dbReference type="AlphaFoldDB" id="A0A8S9WRL2"/>
<dbReference type="InterPro" id="IPR008952">
    <property type="entry name" value="Tetraspanin_EC2_sf"/>
</dbReference>
<evidence type="ECO:0000256" key="1">
    <source>
        <dbReference type="ARBA" id="ARBA00004141"/>
    </source>
</evidence>
<sequence length="252" mass="28466">MKHWDVILRWVVEAAFEDRSSNFSKNFFHVFNFIFLLAGCGIIGLGLWTILYKHEYVVLLTNLTYPLTAYMLVAAGCLTLTAAFIGCCSVHKDNRCTLLLYIFLLLFIFLMEAMVGLLAFIYMNQVEGDLNHNLNATFVDNYGISPRETDAIDRMQQEYKCCGASGFENYVDSRWRKEGNLTNLVPDSCCKSVSEGCGKSNHPSNIPYTGCVHKLGEMVKQQLNIICGIGLGFSVIQIFGMIFSCYLYVKLK</sequence>
<dbReference type="PRINTS" id="PR00259">
    <property type="entry name" value="TMFOUR"/>
</dbReference>
<evidence type="ECO:0000313" key="7">
    <source>
        <dbReference type="EMBL" id="KAF6199297.1"/>
    </source>
</evidence>
<comment type="similarity">
    <text evidence="2 6">Belongs to the tetraspanin (TM4SF) family.</text>
</comment>
<feature type="transmembrane region" description="Helical" evidence="6">
    <location>
        <begin position="223"/>
        <end position="249"/>
    </location>
</feature>
<keyword evidence="8" id="KW-1185">Reference proteome</keyword>
<evidence type="ECO:0000256" key="5">
    <source>
        <dbReference type="ARBA" id="ARBA00023136"/>
    </source>
</evidence>
<keyword evidence="3 6" id="KW-0812">Transmembrane</keyword>
<dbReference type="Pfam" id="PF00335">
    <property type="entry name" value="Tetraspanin"/>
    <property type="match status" value="1"/>
</dbReference>
<dbReference type="PANTHER" id="PTHR19282">
    <property type="entry name" value="TETRASPANIN"/>
    <property type="match status" value="1"/>
</dbReference>
<accession>A0A8S9WRL2</accession>